<evidence type="ECO:0000313" key="2">
    <source>
        <dbReference type="Proteomes" id="UP001056778"/>
    </source>
</evidence>
<keyword evidence="2" id="KW-1185">Reference proteome</keyword>
<name>A0ACB9STD3_HOLOL</name>
<reference evidence="1" key="1">
    <citation type="submission" date="2022-04" db="EMBL/GenBank/DDBJ databases">
        <title>Chromosome-scale genome assembly of Holotrichia oblita Faldermann.</title>
        <authorList>
            <person name="Rongchong L."/>
        </authorList>
    </citation>
    <scope>NUCLEOTIDE SEQUENCE</scope>
    <source>
        <strain evidence="1">81SQS9</strain>
    </source>
</reference>
<organism evidence="1 2">
    <name type="scientific">Holotrichia oblita</name>
    <name type="common">Chafer beetle</name>
    <dbReference type="NCBI Taxonomy" id="644536"/>
    <lineage>
        <taxon>Eukaryota</taxon>
        <taxon>Metazoa</taxon>
        <taxon>Ecdysozoa</taxon>
        <taxon>Arthropoda</taxon>
        <taxon>Hexapoda</taxon>
        <taxon>Insecta</taxon>
        <taxon>Pterygota</taxon>
        <taxon>Neoptera</taxon>
        <taxon>Endopterygota</taxon>
        <taxon>Coleoptera</taxon>
        <taxon>Polyphaga</taxon>
        <taxon>Scarabaeiformia</taxon>
        <taxon>Scarabaeidae</taxon>
        <taxon>Melolonthinae</taxon>
        <taxon>Holotrichia</taxon>
    </lineage>
</organism>
<dbReference type="EMBL" id="CM043021">
    <property type="protein sequence ID" value="KAI4458348.1"/>
    <property type="molecule type" value="Genomic_DNA"/>
</dbReference>
<gene>
    <name evidence="1" type="ORF">MML48_7g00018149</name>
</gene>
<comment type="caution">
    <text evidence="1">The sequence shown here is derived from an EMBL/GenBank/DDBJ whole genome shotgun (WGS) entry which is preliminary data.</text>
</comment>
<dbReference type="Proteomes" id="UP001056778">
    <property type="component" value="Chromosome 7"/>
</dbReference>
<sequence length="1004" mass="116101">MDPVSTDQIVLDVLQRASSQNPEILKPAEAKLVEWEIQPGFYTVLSNIISNHNIDITVRWMAVLYFKNGIDKYWRRNAPQTWRYFNLTFLFSAISEDEKISLKRSLISNFSEPIQQIATQKAVLVSKIARNDCPKEWPELLPTLIQAVESSDSLIQHRGLLTLHNVIKALSSKRLAGDRRLFQEFASNIYAFVLNLWNNFTESFFRNVAQNVNSEMIIFDLEKALLTLRILRKLTIHGFYRPYQNEGCMSFLKIIFDRIRTSLECRKQLRMKGQYIFELSEKFIIHLTKILVSVLDSHPFTFVDFIQPTLELTVYYAFTPEGIEYVFERFVIQCFNLIKGILLCAEYRPAKVVELTKDPETVRAHQIKTNFFQPNTLAEICKKLVSHYFILTQDELDMWDNDPENFANDEAGESWKYSIRPSMESVFVTLFHEHRDTLAPILLEMIRETNCMVSPEDMAGILRKDAVYNAVGLAAYDMYDEVDFDQWFLNTLIEELKIKHNNYRVIRRRVSSLIGNWTGIKLSLELRPALYECVTSLLESTEDMAVRLTASTSLRHAIDDFEFNSEQFRPYLDKAFNLLFSLLKEAKECETKMHVLNVMTLIVERVGQTISPHTGALMHYLPLLWGESEDHNMLRVAIVATLVQLVRALGHVSAELNPFLIPVIQLGTDANQSAIVYLLEDSLELWLTVLENSCTMIPQFMQLFENMPALLENSSENLRLCLIICIAHMLLDPENVMQVHGRQIMNACDSLMADMRPEGIIMLSKVVEMFIKAKPVLGCETVRPLLIRIFDAVYKGEDMPLLMSMYLSVISRVLLSSHAVFKETLTVLAQRYNKNEQSILSTMLSYWLMKMRNVSNMEQRKLLGLALANLLTIQSELVLEKFNDILLNILETLNDITRCDDNGTTTDALLLSQNQMNEDGTSTDDQTQFQYHGHYPDESDYETDHEHRKNQLMKTDPVHTICLKDYLQSQIIELQRQVGQRQYDQLIQMVDGDTLQQLRTYISI</sequence>
<protein>
    <submittedName>
        <fullName evidence="1">Importin-7 8 11</fullName>
    </submittedName>
</protein>
<proteinExistence type="predicted"/>
<accession>A0ACB9STD3</accession>
<evidence type="ECO:0000313" key="1">
    <source>
        <dbReference type="EMBL" id="KAI4458348.1"/>
    </source>
</evidence>